<dbReference type="InterPro" id="IPR003494">
    <property type="entry name" value="SHS2_FtsA"/>
</dbReference>
<proteinExistence type="predicted"/>
<dbReference type="Proteomes" id="UP000178272">
    <property type="component" value="Unassembled WGS sequence"/>
</dbReference>
<evidence type="ECO:0000313" key="2">
    <source>
        <dbReference type="EMBL" id="OGY10143.1"/>
    </source>
</evidence>
<name>A0A1G1V437_9BACT</name>
<accession>A0A1G1V437</accession>
<sequence>MPAFGLDIGTTSIKAVQLDKQGENFSLLAAGITPTPTRGMETENQKDLEAVAVAVKKLITDTKITSRDVAISLPESKVYTRLISLPLLTDEEVSSAIAWQAEPYIPIPVTEASLDYQIVGRTEAVQGKPGKTDVLLIAAPKALIKQYLDVCSIAGLNVVQVMSELLALTSALATDKQTVLLADIGSTSTDFAIVRSGQLLVSRSVATGGNVLTRAVSAGLSVDTQRAEEYKKSYGLNASFLEGRVKASVEPAFRVIVEEAKKTIQYYRSEIGRDDQVSSMILSGGTAGIPDSTSYIANALGIEVLVGDPFAGIAKNEQTAKSLASWAPLYGISVGLAKYSYT</sequence>
<dbReference type="CDD" id="cd24049">
    <property type="entry name" value="ASKHA_NBD_PilM"/>
    <property type="match status" value="1"/>
</dbReference>
<dbReference type="EMBL" id="MHCA01000060">
    <property type="protein sequence ID" value="OGY10143.1"/>
    <property type="molecule type" value="Genomic_DNA"/>
</dbReference>
<protein>
    <recommendedName>
        <fullName evidence="1">SHS2 domain-containing protein</fullName>
    </recommendedName>
</protein>
<dbReference type="STRING" id="1797517.A3F61_02160"/>
<dbReference type="AlphaFoldDB" id="A0A1G1V437"/>
<dbReference type="Gene3D" id="3.30.1490.300">
    <property type="match status" value="1"/>
</dbReference>
<dbReference type="InterPro" id="IPR005883">
    <property type="entry name" value="PilM"/>
</dbReference>
<dbReference type="InterPro" id="IPR043129">
    <property type="entry name" value="ATPase_NBD"/>
</dbReference>
<organism evidence="2 3">
    <name type="scientific">Candidatus Blackburnbacteria bacterium RIFCSPHIGHO2_12_FULL_41_13b</name>
    <dbReference type="NCBI Taxonomy" id="1797517"/>
    <lineage>
        <taxon>Bacteria</taxon>
        <taxon>Candidatus Blackburniibacteriota</taxon>
    </lineage>
</organism>
<dbReference type="Gene3D" id="3.30.420.40">
    <property type="match status" value="2"/>
</dbReference>
<evidence type="ECO:0000259" key="1">
    <source>
        <dbReference type="SMART" id="SM00842"/>
    </source>
</evidence>
<evidence type="ECO:0000313" key="3">
    <source>
        <dbReference type="Proteomes" id="UP000178272"/>
    </source>
</evidence>
<dbReference type="NCBIfam" id="TIGR01175">
    <property type="entry name" value="pilM"/>
    <property type="match status" value="1"/>
</dbReference>
<gene>
    <name evidence="2" type="ORF">A3F61_02160</name>
</gene>
<dbReference type="PANTHER" id="PTHR32432">
    <property type="entry name" value="CELL DIVISION PROTEIN FTSA-RELATED"/>
    <property type="match status" value="1"/>
</dbReference>
<comment type="caution">
    <text evidence="2">The sequence shown here is derived from an EMBL/GenBank/DDBJ whole genome shotgun (WGS) entry which is preliminary data.</text>
</comment>
<dbReference type="SMART" id="SM00842">
    <property type="entry name" value="FtsA"/>
    <property type="match status" value="1"/>
</dbReference>
<dbReference type="InterPro" id="IPR050696">
    <property type="entry name" value="FtsA/MreB"/>
</dbReference>
<dbReference type="SUPFAM" id="SSF53067">
    <property type="entry name" value="Actin-like ATPase domain"/>
    <property type="match status" value="2"/>
</dbReference>
<feature type="domain" description="SHS2" evidence="1">
    <location>
        <begin position="3"/>
        <end position="172"/>
    </location>
</feature>
<reference evidence="2 3" key="1">
    <citation type="journal article" date="2016" name="Nat. Commun.">
        <title>Thousands of microbial genomes shed light on interconnected biogeochemical processes in an aquifer system.</title>
        <authorList>
            <person name="Anantharaman K."/>
            <person name="Brown C.T."/>
            <person name="Hug L.A."/>
            <person name="Sharon I."/>
            <person name="Castelle C.J."/>
            <person name="Probst A.J."/>
            <person name="Thomas B.C."/>
            <person name="Singh A."/>
            <person name="Wilkins M.J."/>
            <person name="Karaoz U."/>
            <person name="Brodie E.L."/>
            <person name="Williams K.H."/>
            <person name="Hubbard S.S."/>
            <person name="Banfield J.F."/>
        </authorList>
    </citation>
    <scope>NUCLEOTIDE SEQUENCE [LARGE SCALE GENOMIC DNA]</scope>
</reference>
<dbReference type="PIRSF" id="PIRSF019169">
    <property type="entry name" value="PilM"/>
    <property type="match status" value="1"/>
</dbReference>
<dbReference type="GO" id="GO:0051301">
    <property type="term" value="P:cell division"/>
    <property type="evidence" value="ECO:0007669"/>
    <property type="project" value="InterPro"/>
</dbReference>
<dbReference type="Pfam" id="PF11104">
    <property type="entry name" value="PilM_2"/>
    <property type="match status" value="1"/>
</dbReference>
<dbReference type="PANTHER" id="PTHR32432:SF3">
    <property type="entry name" value="ETHANOLAMINE UTILIZATION PROTEIN EUTJ"/>
    <property type="match status" value="1"/>
</dbReference>